<dbReference type="FunFam" id="3.30.43.10:FF:000002">
    <property type="entry name" value="D-2-hydroxyglutarate dehydrogenase, mitochondrial"/>
    <property type="match status" value="1"/>
</dbReference>
<dbReference type="InterPro" id="IPR051264">
    <property type="entry name" value="FAD-oxidored/transferase_4"/>
</dbReference>
<reference evidence="16" key="1">
    <citation type="submission" date="2022-11" db="UniProtKB">
        <authorList>
            <consortium name="EnsemblMetazoa"/>
        </authorList>
    </citation>
    <scope>IDENTIFICATION</scope>
</reference>
<organism evidence="16 17">
    <name type="scientific">Patiria miniata</name>
    <name type="common">Bat star</name>
    <name type="synonym">Asterina miniata</name>
    <dbReference type="NCBI Taxonomy" id="46514"/>
    <lineage>
        <taxon>Eukaryota</taxon>
        <taxon>Metazoa</taxon>
        <taxon>Echinodermata</taxon>
        <taxon>Eleutherozoa</taxon>
        <taxon>Asterozoa</taxon>
        <taxon>Asteroidea</taxon>
        <taxon>Valvatacea</taxon>
        <taxon>Valvatida</taxon>
        <taxon>Asterinidae</taxon>
        <taxon>Patiria</taxon>
    </lineage>
</organism>
<proteinExistence type="inferred from homology"/>
<dbReference type="CTD" id="728294"/>
<sequence>MASIRATKMSFKNIHRSMAGHLRPSNSAVQCLPLHNNKTVSTYMYIGTLASNARQINHGSIQAVYTFCDYQKISHCQQLSWRHLATSSAAHQTAREVPLTSTSHPTLERGPFSRVTDDNVAFFQELLPQRVITDEDDLISSNTDWLGSLRGASQVLLRPKTTAEVSKIMAYCHAHNLAVVPQGGNTGLVGGSVPVFDEVILSTSLMNNIVEFDELSGVLVCQAGCILEKLDNYLAEYGYTMPLDLGAKGSCHIGGNVSTNAGGIRLLRYGSLRGTVLGIEAVLADGRVIDCLSSLRKDNTGYDLKQMFIGSEGTLGVVTGVSILCPPRPQSVNVAFFGCDSFSKVLATYKESKSHLVEILSAFEIMDQEALMYVTKYLELRNPLSKEYPFYILVETSGSDGNHDEEKLNRFLEHIMATELVLDGTVATDSAKIQMIWALRERVNESIQRTKVQYKYDLSIPHRVYYDIVPEIREHLRTHHSHLPVCDVVGYGHVGDGNIHINVVVEEFSEEIKQALEPFIFEKTSNLKGSVSSEHGLGFNKRNYIGYTKTNEAVLVMQQMKRLFDPKGILNPYKTIPSVPGVTTS</sequence>
<feature type="domain" description="FAD-binding PCMH-type" evidence="15">
    <location>
        <begin position="149"/>
        <end position="328"/>
    </location>
</feature>
<dbReference type="SUPFAM" id="SSF55103">
    <property type="entry name" value="FAD-linked oxidases, C-terminal domain"/>
    <property type="match status" value="1"/>
</dbReference>
<evidence type="ECO:0000256" key="12">
    <source>
        <dbReference type="ARBA" id="ARBA00039639"/>
    </source>
</evidence>
<protein>
    <recommendedName>
        <fullName evidence="12">D-2-hydroxyglutarate dehydrogenase, mitochondrial</fullName>
        <ecNumber evidence="11">1.1.99.39</ecNumber>
    </recommendedName>
</protein>
<dbReference type="GO" id="GO:0046872">
    <property type="term" value="F:metal ion binding"/>
    <property type="evidence" value="ECO:0007669"/>
    <property type="project" value="UniProtKB-KW"/>
</dbReference>
<dbReference type="GO" id="GO:0006108">
    <property type="term" value="P:malate metabolic process"/>
    <property type="evidence" value="ECO:0007669"/>
    <property type="project" value="UniProtKB-ARBA"/>
</dbReference>
<dbReference type="Pfam" id="PF02913">
    <property type="entry name" value="FAD-oxidase_C"/>
    <property type="match status" value="1"/>
</dbReference>
<accession>A0A914BTC7</accession>
<dbReference type="InterPro" id="IPR004113">
    <property type="entry name" value="FAD-bd_oxidored_4_C"/>
</dbReference>
<evidence type="ECO:0000256" key="3">
    <source>
        <dbReference type="ARBA" id="ARBA00008000"/>
    </source>
</evidence>
<comment type="cofactor">
    <cofactor evidence="1">
        <name>FAD</name>
        <dbReference type="ChEBI" id="CHEBI:57692"/>
    </cofactor>
</comment>
<keyword evidence="6" id="KW-0274">FAD</keyword>
<evidence type="ECO:0000259" key="15">
    <source>
        <dbReference type="PROSITE" id="PS51387"/>
    </source>
</evidence>
<dbReference type="RefSeq" id="XP_038079245.1">
    <property type="nucleotide sequence ID" value="XM_038223317.1"/>
</dbReference>
<keyword evidence="7" id="KW-0862">Zinc</keyword>
<comment type="similarity">
    <text evidence="3">Belongs to the FAD-binding oxidoreductase/transferase type 4 family.</text>
</comment>
<dbReference type="EC" id="1.1.99.39" evidence="11"/>
<dbReference type="OMA" id="YNEDWMR"/>
<dbReference type="InterPro" id="IPR016166">
    <property type="entry name" value="FAD-bd_PCMH"/>
</dbReference>
<evidence type="ECO:0000256" key="9">
    <source>
        <dbReference type="ARBA" id="ARBA00023002"/>
    </source>
</evidence>
<evidence type="ECO:0000256" key="10">
    <source>
        <dbReference type="ARBA" id="ARBA00023128"/>
    </source>
</evidence>
<dbReference type="Gene3D" id="1.10.45.10">
    <property type="entry name" value="Vanillyl-alcohol Oxidase, Chain A, domain 4"/>
    <property type="match status" value="1"/>
</dbReference>
<evidence type="ECO:0000256" key="14">
    <source>
        <dbReference type="ARBA" id="ARBA00049267"/>
    </source>
</evidence>
<dbReference type="PANTHER" id="PTHR43716">
    <property type="entry name" value="D-2-HYDROXYGLUTARATE DEHYDROGENASE, MITOCHONDRIAL"/>
    <property type="match status" value="1"/>
</dbReference>
<dbReference type="Pfam" id="PF01565">
    <property type="entry name" value="FAD_binding_4"/>
    <property type="match status" value="1"/>
</dbReference>
<dbReference type="EnsemblMetazoa" id="XM_038223315.1">
    <property type="protein sequence ID" value="XP_038079243.1"/>
    <property type="gene ID" value="LOC119746400"/>
</dbReference>
<dbReference type="Gene3D" id="3.30.465.10">
    <property type="match status" value="1"/>
</dbReference>
<evidence type="ECO:0000256" key="5">
    <source>
        <dbReference type="ARBA" id="ARBA00022723"/>
    </source>
</evidence>
<dbReference type="RefSeq" id="XP_038079242.1">
    <property type="nucleotide sequence ID" value="XM_038223314.1"/>
</dbReference>
<dbReference type="OrthoDB" id="5332616at2759"/>
<comment type="function">
    <text evidence="13">Catalyzes the oxidation of D-2-hydroxyglutarate (D-2-HG) to alpha-ketoglutarate. Also catalyzes the oxidation of other D-2-hydroxyacids, such as D-malate (D-MAL) and D-lactate (D-LAC). Exhibits high activities towards D-2-HG and D-MAL but a very weak activity towards D-LAC.</text>
</comment>
<dbReference type="InterPro" id="IPR016171">
    <property type="entry name" value="Vanillyl_alc_oxidase_C-sub2"/>
</dbReference>
<dbReference type="RefSeq" id="XP_038079244.1">
    <property type="nucleotide sequence ID" value="XM_038223316.1"/>
</dbReference>
<dbReference type="GO" id="GO:0051990">
    <property type="term" value="F:(R)-2-hydroxyglutarate dehydrogenase activity"/>
    <property type="evidence" value="ECO:0007669"/>
    <property type="project" value="UniProtKB-EC"/>
</dbReference>
<dbReference type="EnsemblMetazoa" id="XM_038223317.1">
    <property type="protein sequence ID" value="XP_038079245.1"/>
    <property type="gene ID" value="LOC119746400"/>
</dbReference>
<evidence type="ECO:0000256" key="11">
    <source>
        <dbReference type="ARBA" id="ARBA00039003"/>
    </source>
</evidence>
<comment type="catalytic activity">
    <reaction evidence="14">
        <text>(R)-malate + A = oxaloacetate + AH2</text>
        <dbReference type="Rhea" id="RHEA:67460"/>
        <dbReference type="ChEBI" id="CHEBI:13193"/>
        <dbReference type="ChEBI" id="CHEBI:15588"/>
        <dbReference type="ChEBI" id="CHEBI:16452"/>
        <dbReference type="ChEBI" id="CHEBI:17499"/>
    </reaction>
    <physiologicalReaction direction="left-to-right" evidence="14">
        <dbReference type="Rhea" id="RHEA:67461"/>
    </physiologicalReaction>
</comment>
<keyword evidence="17" id="KW-1185">Reference proteome</keyword>
<dbReference type="EnsemblMetazoa" id="XM_038223316.1">
    <property type="protein sequence ID" value="XP_038079244.1"/>
    <property type="gene ID" value="LOC119746400"/>
</dbReference>
<evidence type="ECO:0000313" key="16">
    <source>
        <dbReference type="EnsemblMetazoa" id="XP_038079245.1"/>
    </source>
</evidence>
<evidence type="ECO:0000313" key="17">
    <source>
        <dbReference type="Proteomes" id="UP000887568"/>
    </source>
</evidence>
<dbReference type="PANTHER" id="PTHR43716:SF1">
    <property type="entry name" value="D-2-HYDROXYGLUTARATE DEHYDROGENASE, MITOCHONDRIAL"/>
    <property type="match status" value="1"/>
</dbReference>
<dbReference type="InterPro" id="IPR016167">
    <property type="entry name" value="FAD-bd_PCMH_sub1"/>
</dbReference>
<dbReference type="EnsemblMetazoa" id="XM_038223314.1">
    <property type="protein sequence ID" value="XP_038079242.1"/>
    <property type="gene ID" value="LOC119746400"/>
</dbReference>
<keyword evidence="8" id="KW-0809">Transit peptide</keyword>
<keyword evidence="10" id="KW-0496">Mitochondrion</keyword>
<dbReference type="AlphaFoldDB" id="A0A914BTC7"/>
<dbReference type="FunFam" id="1.10.45.10:FF:000001">
    <property type="entry name" value="D-lactate dehydrogenase mitochondrial"/>
    <property type="match status" value="1"/>
</dbReference>
<dbReference type="EnsemblMetazoa" id="XM_038223319.1">
    <property type="protein sequence ID" value="XP_038079247.1"/>
    <property type="gene ID" value="LOC119746400"/>
</dbReference>
<evidence type="ECO:0000256" key="13">
    <source>
        <dbReference type="ARBA" id="ARBA00045410"/>
    </source>
</evidence>
<evidence type="ECO:0000256" key="4">
    <source>
        <dbReference type="ARBA" id="ARBA00022630"/>
    </source>
</evidence>
<evidence type="ECO:0000256" key="7">
    <source>
        <dbReference type="ARBA" id="ARBA00022833"/>
    </source>
</evidence>
<evidence type="ECO:0000256" key="8">
    <source>
        <dbReference type="ARBA" id="ARBA00022946"/>
    </source>
</evidence>
<dbReference type="Gene3D" id="3.30.70.2740">
    <property type="match status" value="1"/>
</dbReference>
<dbReference type="Gene3D" id="3.30.70.2190">
    <property type="match status" value="1"/>
</dbReference>
<keyword evidence="9" id="KW-0560">Oxidoreductase</keyword>
<dbReference type="RefSeq" id="XP_038079247.1">
    <property type="nucleotide sequence ID" value="XM_038223319.1"/>
</dbReference>
<evidence type="ECO:0000256" key="1">
    <source>
        <dbReference type="ARBA" id="ARBA00001974"/>
    </source>
</evidence>
<dbReference type="SUPFAM" id="SSF56176">
    <property type="entry name" value="FAD-binding/transporter-associated domain-like"/>
    <property type="match status" value="1"/>
</dbReference>
<dbReference type="PROSITE" id="PS51387">
    <property type="entry name" value="FAD_PCMH"/>
    <property type="match status" value="1"/>
</dbReference>
<dbReference type="InterPro" id="IPR016164">
    <property type="entry name" value="FAD-linked_Oxase-like_C"/>
</dbReference>
<dbReference type="RefSeq" id="XP_038079246.1">
    <property type="nucleotide sequence ID" value="XM_038223318.1"/>
</dbReference>
<keyword evidence="5" id="KW-0479">Metal-binding</keyword>
<dbReference type="Gene3D" id="3.30.43.10">
    <property type="entry name" value="Uridine Diphospho-n-acetylenolpyruvylglucosamine Reductase, domain 2"/>
    <property type="match status" value="1"/>
</dbReference>
<dbReference type="GO" id="GO:0071949">
    <property type="term" value="F:FAD binding"/>
    <property type="evidence" value="ECO:0007669"/>
    <property type="project" value="InterPro"/>
</dbReference>
<dbReference type="GeneID" id="119746400"/>
<keyword evidence="4" id="KW-0285">Flavoprotein</keyword>
<dbReference type="Proteomes" id="UP000887568">
    <property type="component" value="Unplaced"/>
</dbReference>
<dbReference type="RefSeq" id="XP_038079243.1">
    <property type="nucleotide sequence ID" value="XM_038223315.1"/>
</dbReference>
<name>A0A914BTC7_PATMI</name>
<dbReference type="FunFam" id="3.30.465.10:FF:000053">
    <property type="entry name" value="D-lactate dehydrogenase (Cytochrome), putative"/>
    <property type="match status" value="1"/>
</dbReference>
<evidence type="ECO:0000256" key="2">
    <source>
        <dbReference type="ARBA" id="ARBA00004173"/>
    </source>
</evidence>
<dbReference type="GO" id="GO:0005739">
    <property type="term" value="C:mitochondrion"/>
    <property type="evidence" value="ECO:0007669"/>
    <property type="project" value="UniProtKB-SubCell"/>
</dbReference>
<comment type="subcellular location">
    <subcellularLocation>
        <location evidence="2">Mitochondrion</location>
    </subcellularLocation>
</comment>
<dbReference type="InterPro" id="IPR036318">
    <property type="entry name" value="FAD-bd_PCMH-like_sf"/>
</dbReference>
<dbReference type="InterPro" id="IPR006094">
    <property type="entry name" value="Oxid_FAD_bind_N"/>
</dbReference>
<dbReference type="EnsemblMetazoa" id="XM_038223318.1">
    <property type="protein sequence ID" value="XP_038079246.1"/>
    <property type="gene ID" value="LOC119746400"/>
</dbReference>
<dbReference type="FunFam" id="3.30.70.2190:FF:000001">
    <property type="entry name" value="D-2-hydroxyglutarate dehydrogenase mitochondrial"/>
    <property type="match status" value="1"/>
</dbReference>
<dbReference type="InterPro" id="IPR016169">
    <property type="entry name" value="FAD-bd_PCMH_sub2"/>
</dbReference>
<evidence type="ECO:0000256" key="6">
    <source>
        <dbReference type="ARBA" id="ARBA00022827"/>
    </source>
</evidence>